<name>A0AA43M9D7_9BURK</name>
<dbReference type="InterPro" id="IPR039420">
    <property type="entry name" value="WalR-like"/>
</dbReference>
<dbReference type="EMBL" id="JARXYA010000003">
    <property type="protein sequence ID" value="MDH6503523.1"/>
    <property type="molecule type" value="Genomic_DNA"/>
</dbReference>
<dbReference type="PROSITE" id="PS50110">
    <property type="entry name" value="RESPONSE_REGULATORY"/>
    <property type="match status" value="1"/>
</dbReference>
<feature type="domain" description="HTH luxR-type" evidence="3">
    <location>
        <begin position="144"/>
        <end position="208"/>
    </location>
</feature>
<evidence type="ECO:0000256" key="1">
    <source>
        <dbReference type="ARBA" id="ARBA00023125"/>
    </source>
</evidence>
<organism evidence="5 6">
    <name type="scientific">Polynucleobacter sphagniphilus</name>
    <dbReference type="NCBI Taxonomy" id="1743169"/>
    <lineage>
        <taxon>Bacteria</taxon>
        <taxon>Pseudomonadati</taxon>
        <taxon>Pseudomonadota</taxon>
        <taxon>Betaproteobacteria</taxon>
        <taxon>Burkholderiales</taxon>
        <taxon>Burkholderiaceae</taxon>
        <taxon>Polynucleobacter</taxon>
    </lineage>
</organism>
<dbReference type="Pfam" id="PF00196">
    <property type="entry name" value="GerE"/>
    <property type="match status" value="1"/>
</dbReference>
<dbReference type="SMART" id="SM00448">
    <property type="entry name" value="REC"/>
    <property type="match status" value="1"/>
</dbReference>
<feature type="domain" description="Response regulatory" evidence="4">
    <location>
        <begin position="13"/>
        <end position="127"/>
    </location>
</feature>
<comment type="caution">
    <text evidence="5">The sequence shown here is derived from an EMBL/GenBank/DDBJ whole genome shotgun (WGS) entry which is preliminary data.</text>
</comment>
<dbReference type="PRINTS" id="PR00038">
    <property type="entry name" value="HTHLUXR"/>
</dbReference>
<dbReference type="AlphaFoldDB" id="A0AA43M9D7"/>
<accession>A0AA43M9D7</accession>
<dbReference type="Pfam" id="PF00072">
    <property type="entry name" value="Response_reg"/>
    <property type="match status" value="1"/>
</dbReference>
<dbReference type="Proteomes" id="UP001161160">
    <property type="component" value="Unassembled WGS sequence"/>
</dbReference>
<keyword evidence="6" id="KW-1185">Reference proteome</keyword>
<keyword evidence="2" id="KW-0597">Phosphoprotein</keyword>
<dbReference type="RefSeq" id="WP_280756618.1">
    <property type="nucleotide sequence ID" value="NZ_JARXXW010000003.1"/>
</dbReference>
<dbReference type="InterPro" id="IPR001789">
    <property type="entry name" value="Sig_transdc_resp-reg_receiver"/>
</dbReference>
<sequence length="208" mass="23324">MTGKAAIHDVLKHVFLIEDDASMRASLTSLLEFLGYRVYPFASAIEFLKIPLHVAPAVVITDMRMPDMTGVELQAELIKRGREVPIIFISAESTVAQSIAAMKQGAIEFLVKPFEQDALLDAVIKALDIDANNMRSYVEQKAFEEHVKALAPRELEVLELLALGFSNAEIQEKLQISLYTAKQYKAQVMRKLHLRSLAQLIAFKKRAK</sequence>
<evidence type="ECO:0000256" key="2">
    <source>
        <dbReference type="PROSITE-ProRule" id="PRU00169"/>
    </source>
</evidence>
<dbReference type="GO" id="GO:0003677">
    <property type="term" value="F:DNA binding"/>
    <property type="evidence" value="ECO:0007669"/>
    <property type="project" value="UniProtKB-KW"/>
</dbReference>
<dbReference type="GO" id="GO:0000160">
    <property type="term" value="P:phosphorelay signal transduction system"/>
    <property type="evidence" value="ECO:0007669"/>
    <property type="project" value="InterPro"/>
</dbReference>
<reference evidence="5" key="1">
    <citation type="submission" date="2023-04" db="EMBL/GenBank/DDBJ databases">
        <title>Genome Encyclopedia of Bacteria and Archaea VI: Functional Genomics of Type Strains.</title>
        <authorList>
            <person name="Whitman W."/>
        </authorList>
    </citation>
    <scope>NUCLEOTIDE SEQUENCE</scope>
    <source>
        <strain evidence="5">Enz.4-51</strain>
    </source>
</reference>
<dbReference type="PROSITE" id="PS50043">
    <property type="entry name" value="HTH_LUXR_2"/>
    <property type="match status" value="1"/>
</dbReference>
<protein>
    <submittedName>
        <fullName evidence="5">Two-component system response regulator FixJ</fullName>
    </submittedName>
</protein>
<dbReference type="InterPro" id="IPR000792">
    <property type="entry name" value="Tscrpt_reg_LuxR_C"/>
</dbReference>
<feature type="modified residue" description="4-aspartylphosphate" evidence="2">
    <location>
        <position position="62"/>
    </location>
</feature>
<keyword evidence="1" id="KW-0238">DNA-binding</keyword>
<gene>
    <name evidence="5" type="ORF">M2127_000813</name>
</gene>
<dbReference type="Gene3D" id="3.40.50.2300">
    <property type="match status" value="1"/>
</dbReference>
<proteinExistence type="predicted"/>
<dbReference type="InterPro" id="IPR011006">
    <property type="entry name" value="CheY-like_superfamily"/>
</dbReference>
<dbReference type="GO" id="GO:0006355">
    <property type="term" value="P:regulation of DNA-templated transcription"/>
    <property type="evidence" value="ECO:0007669"/>
    <property type="project" value="InterPro"/>
</dbReference>
<dbReference type="PANTHER" id="PTHR43214:SF44">
    <property type="entry name" value="TWO-COMPONENT RESPONSE REGULATOR"/>
    <property type="match status" value="1"/>
</dbReference>
<evidence type="ECO:0000259" key="3">
    <source>
        <dbReference type="PROSITE" id="PS50043"/>
    </source>
</evidence>
<evidence type="ECO:0000313" key="6">
    <source>
        <dbReference type="Proteomes" id="UP001161160"/>
    </source>
</evidence>
<dbReference type="SMART" id="SM00421">
    <property type="entry name" value="HTH_LUXR"/>
    <property type="match status" value="1"/>
</dbReference>
<dbReference type="PANTHER" id="PTHR43214">
    <property type="entry name" value="TWO-COMPONENT RESPONSE REGULATOR"/>
    <property type="match status" value="1"/>
</dbReference>
<dbReference type="InterPro" id="IPR036388">
    <property type="entry name" value="WH-like_DNA-bd_sf"/>
</dbReference>
<evidence type="ECO:0000313" key="5">
    <source>
        <dbReference type="EMBL" id="MDH6503523.1"/>
    </source>
</evidence>
<dbReference type="SUPFAM" id="SSF52172">
    <property type="entry name" value="CheY-like"/>
    <property type="match status" value="1"/>
</dbReference>
<dbReference type="Gene3D" id="1.10.10.10">
    <property type="entry name" value="Winged helix-like DNA-binding domain superfamily/Winged helix DNA-binding domain"/>
    <property type="match status" value="1"/>
</dbReference>
<evidence type="ECO:0000259" key="4">
    <source>
        <dbReference type="PROSITE" id="PS50110"/>
    </source>
</evidence>